<dbReference type="AGR" id="RGD:15013207"/>
<evidence type="ECO:0000313" key="5">
    <source>
        <dbReference type="RGD" id="15013207"/>
    </source>
</evidence>
<dbReference type="Proteomes" id="UP000002494">
    <property type="component" value="Chromosome 18"/>
</dbReference>
<name>Q6QI55_RAT</name>
<reference evidence="2" key="2">
    <citation type="submission" date="2004-02" db="EMBL/GenBank/DDBJ databases">
        <title>Liver regeneration after PH.</title>
        <authorList>
            <person name="Xu C.S."/>
            <person name="Zhang L."/>
            <person name="Chang C.F."/>
            <person name="Han H.P."/>
            <person name="Wang G.P."/>
            <person name="Chai L.Q."/>
            <person name="Yuan J.Y."/>
            <person name="Yang K.J."/>
            <person name="Zhao L.F."/>
            <person name="Ma H."/>
            <person name="Wang L."/>
            <person name="Wang S.F."/>
            <person name="Xing X.K."/>
            <person name="Shen G.M."/>
            <person name="Shi J.B."/>
            <person name="Rahman S."/>
            <person name="Wang Q.N."/>
            <person name="Zhang J.B."/>
        </authorList>
    </citation>
    <scope>NUCLEOTIDE SEQUENCE</scope>
</reference>
<dbReference type="SMR" id="Q6QI55"/>
<feature type="compositionally biased region" description="Acidic residues" evidence="1">
    <location>
        <begin position="36"/>
        <end position="70"/>
    </location>
</feature>
<evidence type="ECO:0000313" key="4">
    <source>
        <dbReference type="Proteomes" id="UP000002494"/>
    </source>
</evidence>
<dbReference type="Bgee" id="ENSRNOG00000060281">
    <property type="expression patterns" value="Expressed in ovary and 14 other cell types or tissues"/>
</dbReference>
<accession>Q6QI55</accession>
<reference evidence="3" key="3">
    <citation type="submission" date="2025-05" db="UniProtKB">
        <authorList>
            <consortium name="Ensembl"/>
        </authorList>
    </citation>
    <scope>IDENTIFICATION</scope>
    <source>
        <strain evidence="3">Brown Norway</strain>
    </source>
</reference>
<dbReference type="STRING" id="10116.ENSRNOP00000075247"/>
<sequence>MLQHTSREGQGAESGEVIEEDIWLNPVQYYVVPNVDDGEADDEEEEEGLEAIDEGDEDEGEEDDDDEGEEGGCRRG</sequence>
<dbReference type="HOGENOM" id="CLU_2653916_0_0_1"/>
<organism evidence="2">
    <name type="scientific">Rattus norvegicus</name>
    <name type="common">Rat</name>
    <dbReference type="NCBI Taxonomy" id="10116"/>
    <lineage>
        <taxon>Eukaryota</taxon>
        <taxon>Metazoa</taxon>
        <taxon>Chordata</taxon>
        <taxon>Craniata</taxon>
        <taxon>Vertebrata</taxon>
        <taxon>Euteleostomi</taxon>
        <taxon>Mammalia</taxon>
        <taxon>Eutheria</taxon>
        <taxon>Euarchontoglires</taxon>
        <taxon>Glires</taxon>
        <taxon>Rodentia</taxon>
        <taxon>Myomorpha</taxon>
        <taxon>Muroidea</taxon>
        <taxon>Muridae</taxon>
        <taxon>Murinae</taxon>
        <taxon>Rattus</taxon>
    </lineage>
</organism>
<dbReference type="AlphaFoldDB" id="Q6QI55"/>
<feature type="region of interest" description="Disordered" evidence="1">
    <location>
        <begin position="33"/>
        <end position="76"/>
    </location>
</feature>
<protein>
    <submittedName>
        <fullName evidence="2">LRRGT00153</fullName>
    </submittedName>
</protein>
<gene>
    <name evidence="3 5" type="primary">AABR07031691.1</name>
</gene>
<evidence type="ECO:0000256" key="1">
    <source>
        <dbReference type="SAM" id="MobiDB-lite"/>
    </source>
</evidence>
<evidence type="ECO:0000313" key="3">
    <source>
        <dbReference type="Ensembl" id="ENSRNOP00000075247.1"/>
    </source>
</evidence>
<reference evidence="3 4" key="1">
    <citation type="journal article" date="2004" name="Nature">
        <title>Genome sequence of the Brown Norway rat yields insights into mammalian evolution.</title>
        <authorList>
            <consortium name="Rat Genome Sequencing Project Consortium"/>
            <person name="Gibbs R.A."/>
            <person name="Weinstock G.M."/>
            <person name="Metzker M.L."/>
            <person name="Muzny D.M."/>
            <person name="Sodergren E.J."/>
            <person name="Scherer S."/>
            <person name="Scott G."/>
            <person name="Steffen D."/>
            <person name="Worley K.C."/>
            <person name="Burch P.E."/>
            <person name="Okwuonu G."/>
            <person name="Hines S."/>
            <person name="Lewis L."/>
            <person name="Deramo C."/>
            <person name="Delgado O."/>
            <person name="Dugan-Rocha S."/>
            <person name="Miner G."/>
            <person name="Morgan M."/>
            <person name="Hawes A."/>
            <person name="Gill R."/>
            <person name="Holt R.A."/>
            <person name="Adams M.D."/>
            <person name="Amanatides P.G."/>
            <person name="Baden-Tillson H."/>
            <person name="Barnstead M."/>
            <person name="Chin S."/>
            <person name="Evans C.A."/>
            <person name="Ferriera S."/>
            <person name="Fosler C."/>
            <person name="Glodek A."/>
            <person name="Gu Z."/>
            <person name="Jennings D."/>
            <person name="Kraft C.L."/>
            <person name="Nguyen T."/>
            <person name="Pfannkoch C.M."/>
            <person name="Sitter C."/>
            <person name="Sutton G.G."/>
            <person name="Venter J.C."/>
            <person name="Woodage T."/>
            <person name="Smith D."/>
            <person name="Lee H.-M."/>
            <person name="Gustafson E."/>
            <person name="Cahill P."/>
            <person name="Kana A."/>
            <person name="Doucette-Stamm L."/>
            <person name="Weinstock K."/>
            <person name="Fechtel K."/>
            <person name="Weiss R.B."/>
            <person name="Dunn D.M."/>
            <person name="Green E.D."/>
            <person name="Blakesley R.W."/>
            <person name="Bouffard G.G."/>
            <person name="De Jong P.J."/>
            <person name="Osoegawa K."/>
            <person name="Zhu B."/>
            <person name="Marra M."/>
            <person name="Schein J."/>
            <person name="Bosdet I."/>
            <person name="Fjell C."/>
            <person name="Jones S."/>
            <person name="Krzywinski M."/>
            <person name="Mathewson C."/>
            <person name="Siddiqui A."/>
            <person name="Wye N."/>
            <person name="McPherson J."/>
            <person name="Zhao S."/>
            <person name="Fraser C.M."/>
            <person name="Shetty J."/>
            <person name="Shatsman S."/>
            <person name="Geer K."/>
            <person name="Chen Y."/>
            <person name="Abramzon S."/>
            <person name="Nierman W.C."/>
            <person name="Havlak P.H."/>
            <person name="Chen R."/>
            <person name="Durbin K.J."/>
            <person name="Egan A."/>
            <person name="Ren Y."/>
            <person name="Song X.-Z."/>
            <person name="Li B."/>
            <person name="Liu Y."/>
            <person name="Qin X."/>
            <person name="Cawley S."/>
            <person name="Cooney A.J."/>
            <person name="D'Souza L.M."/>
            <person name="Martin K."/>
            <person name="Wu J.Q."/>
            <person name="Gonzalez-Garay M.L."/>
            <person name="Jackson A.R."/>
            <person name="Kalafus K.J."/>
            <person name="McLeod M.P."/>
            <person name="Milosavljevic A."/>
            <person name="Virk D."/>
            <person name="Volkov A."/>
            <person name="Wheeler D.A."/>
            <person name="Zhang Z."/>
            <person name="Bailey J.A."/>
            <person name="Eichler E.E."/>
            <person name="Tuzun E."/>
            <person name="Birney E."/>
            <person name="Mongin E."/>
            <person name="Ureta-Vidal A."/>
            <person name="Woodwark C."/>
            <person name="Zdobnov E."/>
            <person name="Bork P."/>
            <person name="Suyama M."/>
            <person name="Torrents D."/>
            <person name="Alexandersson M."/>
            <person name="Trask B.J."/>
            <person name="Young J.M."/>
            <person name="Huang H."/>
            <person name="Wang H."/>
            <person name="Xing H."/>
            <person name="Daniels S."/>
            <person name="Gietzen D."/>
            <person name="Schmidt J."/>
            <person name="Stevens K."/>
            <person name="Vitt U."/>
            <person name="Wingrove J."/>
            <person name="Camara F."/>
            <person name="Mar Alba M."/>
            <person name="Abril J.F."/>
            <person name="Guigo R."/>
            <person name="Smit A."/>
            <person name="Dubchak I."/>
            <person name="Rubin E.M."/>
            <person name="Couronne O."/>
            <person name="Poliakov A."/>
            <person name="Huebner N."/>
            <person name="Ganten D."/>
            <person name="Goesele C."/>
            <person name="Hummel O."/>
            <person name="Kreitler T."/>
            <person name="Lee Y.-A."/>
            <person name="Monti J."/>
            <person name="Schulz H."/>
            <person name="Zimdahl H."/>
            <person name="Himmelbauer H."/>
            <person name="Lehrach H."/>
            <person name="Jacob H.J."/>
            <person name="Bromberg S."/>
            <person name="Gullings-Handley J."/>
            <person name="Jensen-Seaman M.I."/>
            <person name="Kwitek A.E."/>
            <person name="Lazar J."/>
            <person name="Pasko D."/>
            <person name="Tonellato P.J."/>
            <person name="Twigger S."/>
            <person name="Ponting C.P."/>
            <person name="Duarte J.M."/>
            <person name="Rice S."/>
            <person name="Goodstadt L."/>
            <person name="Beatson S.A."/>
            <person name="Emes R.D."/>
            <person name="Winter E.E."/>
            <person name="Webber C."/>
            <person name="Brandt P."/>
            <person name="Nyakatura G."/>
            <person name="Adetobi M."/>
            <person name="Chiaromonte F."/>
            <person name="Elnitski L."/>
            <person name="Eswara P."/>
            <person name="Hardison R.C."/>
            <person name="Hou M."/>
            <person name="Kolbe D."/>
            <person name="Makova K."/>
            <person name="Miller W."/>
            <person name="Nekrutenko A."/>
            <person name="Riemer C."/>
            <person name="Schwartz S."/>
            <person name="Taylor J."/>
            <person name="Yang S."/>
            <person name="Zhang Y."/>
            <person name="Lindpaintner K."/>
            <person name="Andrews T.D."/>
            <person name="Caccamo M."/>
            <person name="Clamp M."/>
            <person name="Clarke L."/>
            <person name="Curwen V."/>
            <person name="Durbin R.M."/>
            <person name="Eyras E."/>
            <person name="Searle S.M."/>
            <person name="Cooper G.M."/>
            <person name="Batzoglou S."/>
            <person name="Brudno M."/>
            <person name="Sidow A."/>
            <person name="Stone E.A."/>
            <person name="Payseur B.A."/>
            <person name="Bourque G."/>
            <person name="Lopez-Otin C."/>
            <person name="Puente X.S."/>
            <person name="Chakrabarti K."/>
            <person name="Chatterji S."/>
            <person name="Dewey C."/>
            <person name="Pachter L."/>
            <person name="Bray N."/>
            <person name="Yap V.B."/>
            <person name="Caspi A."/>
            <person name="Tesler G."/>
            <person name="Pevzner P.A."/>
            <person name="Haussler D."/>
            <person name="Roskin K.M."/>
            <person name="Baertsch R."/>
            <person name="Clawson H."/>
            <person name="Furey T.S."/>
            <person name="Hinrichs A.S."/>
            <person name="Karolchik D."/>
            <person name="Kent W.J."/>
            <person name="Rosenbloom K.R."/>
            <person name="Trumbower H."/>
            <person name="Weirauch M."/>
            <person name="Cooper D.N."/>
            <person name="Stenson P.D."/>
            <person name="Ma B."/>
            <person name="Brent M."/>
            <person name="Arumugam M."/>
            <person name="Shteynberg D."/>
            <person name="Copley R.R."/>
            <person name="Taylor M.S."/>
            <person name="Riethman H."/>
            <person name="Mudunuri U."/>
            <person name="Peterson J."/>
            <person name="Guyer M."/>
            <person name="Felsenfeld A."/>
            <person name="Old S."/>
            <person name="Mockrin S."/>
            <person name="Collins F.S."/>
        </authorList>
    </citation>
    <scope>NUCLEOTIDE SEQUENCE [LARGE SCALE GENOMIC DNA]</scope>
    <source>
        <strain evidence="3 4">Brown Norway</strain>
    </source>
</reference>
<proteinExistence type="evidence at transcript level"/>
<keyword evidence="4" id="KW-1185">Reference proteome</keyword>
<dbReference type="EMBL" id="AY539904">
    <property type="protein sequence ID" value="AAS66244.1"/>
    <property type="molecule type" value="mRNA"/>
</dbReference>
<dbReference type="RGD" id="15013207">
    <property type="gene designation" value="AABR07031691.1"/>
</dbReference>
<evidence type="ECO:0000313" key="2">
    <source>
        <dbReference type="EMBL" id="AAS66244.1"/>
    </source>
</evidence>
<dbReference type="Ensembl" id="ENSRNOT00000090569.3">
    <property type="protein sequence ID" value="ENSRNOP00000075247.1"/>
    <property type="gene ID" value="ENSRNOG00000060281.3"/>
</dbReference>